<evidence type="ECO:0000256" key="3">
    <source>
        <dbReference type="ARBA" id="ARBA00022719"/>
    </source>
</evidence>
<dbReference type="HOGENOM" id="CLU_030742_2_2_6"/>
<dbReference type="SUPFAM" id="SSF52799">
    <property type="entry name" value="(Phosphotyrosine protein) phosphatases II"/>
    <property type="match status" value="1"/>
</dbReference>
<dbReference type="EMBL" id="AUVB01000054">
    <property type="protein sequence ID" value="KGE03532.1"/>
    <property type="molecule type" value="Genomic_DNA"/>
</dbReference>
<dbReference type="InterPro" id="IPR036188">
    <property type="entry name" value="FAD/NAD-bd_sf"/>
</dbReference>
<dbReference type="eggNOG" id="COG3453">
    <property type="taxonomic scope" value="Bacteria"/>
</dbReference>
<evidence type="ECO:0000256" key="4">
    <source>
        <dbReference type="ARBA" id="ARBA00022827"/>
    </source>
</evidence>
<dbReference type="GO" id="GO:0070224">
    <property type="term" value="F:sulfide:quinone oxidoreductase activity"/>
    <property type="evidence" value="ECO:0007669"/>
    <property type="project" value="TreeGrafter"/>
</dbReference>
<dbReference type="PANTHER" id="PTHR10632">
    <property type="entry name" value="SULFIDE:QUINONE OXIDOREDUCTASE"/>
    <property type="match status" value="1"/>
</dbReference>
<dbReference type="CDD" id="cd14503">
    <property type="entry name" value="PTP-bact"/>
    <property type="match status" value="1"/>
</dbReference>
<dbReference type="Gene3D" id="3.50.50.60">
    <property type="entry name" value="FAD/NAD(P)-binding domain"/>
    <property type="match status" value="2"/>
</dbReference>
<evidence type="ECO:0000259" key="7">
    <source>
        <dbReference type="Pfam" id="PF04273"/>
    </source>
</evidence>
<dbReference type="STRING" id="1265313.HRUBRA_01911"/>
<feature type="domain" description="FAD/NAD(P)-binding" evidence="8">
    <location>
        <begin position="154"/>
        <end position="267"/>
    </location>
</feature>
<keyword evidence="3" id="KW-0874">Quinone</keyword>
<evidence type="ECO:0000256" key="6">
    <source>
        <dbReference type="ARBA" id="ARBA00023002"/>
    </source>
</evidence>
<keyword evidence="4" id="KW-0274">FAD</keyword>
<keyword evidence="5" id="KW-0809">Transit peptide</keyword>
<dbReference type="GO" id="GO:0016787">
    <property type="term" value="F:hydrolase activity"/>
    <property type="evidence" value="ECO:0007669"/>
    <property type="project" value="InterPro"/>
</dbReference>
<dbReference type="InterPro" id="IPR029021">
    <property type="entry name" value="Prot-tyrosine_phosphatase-like"/>
</dbReference>
<evidence type="ECO:0000259" key="8">
    <source>
        <dbReference type="Pfam" id="PF07992"/>
    </source>
</evidence>
<dbReference type="Pfam" id="PF04273">
    <property type="entry name" value="BLH_phosphatase"/>
    <property type="match status" value="1"/>
</dbReference>
<keyword evidence="6" id="KW-0560">Oxidoreductase</keyword>
<evidence type="ECO:0000313" key="9">
    <source>
        <dbReference type="EMBL" id="KGE03532.1"/>
    </source>
</evidence>
<comment type="caution">
    <text evidence="9">The sequence shown here is derived from an EMBL/GenBank/DDBJ whole genome shotgun (WGS) entry which is preliminary data.</text>
</comment>
<protein>
    <submittedName>
        <fullName evidence="9">Oxidoreductase (Flavoprotein)</fullName>
    </submittedName>
</protein>
<evidence type="ECO:0000256" key="5">
    <source>
        <dbReference type="ARBA" id="ARBA00022946"/>
    </source>
</evidence>
<dbReference type="PANTHER" id="PTHR10632:SF2">
    <property type="entry name" value="SULFIDE:QUINONE OXIDOREDUCTASE, MITOCHONDRIAL"/>
    <property type="match status" value="1"/>
</dbReference>
<dbReference type="eggNOG" id="COG0446">
    <property type="taxonomic scope" value="Bacteria"/>
</dbReference>
<dbReference type="GO" id="GO:0048038">
    <property type="term" value="F:quinone binding"/>
    <property type="evidence" value="ECO:0007669"/>
    <property type="project" value="UniProtKB-KW"/>
</dbReference>
<dbReference type="AlphaFoldDB" id="A0A095VPZ6"/>
<dbReference type="Proteomes" id="UP000029640">
    <property type="component" value="Unassembled WGS sequence"/>
</dbReference>
<proteinExistence type="predicted"/>
<dbReference type="SUPFAM" id="SSF51905">
    <property type="entry name" value="FAD/NAD(P)-binding domain"/>
    <property type="match status" value="1"/>
</dbReference>
<dbReference type="Pfam" id="PF07992">
    <property type="entry name" value="Pyr_redox_2"/>
    <property type="match status" value="1"/>
</dbReference>
<evidence type="ECO:0000313" key="10">
    <source>
        <dbReference type="Proteomes" id="UP000029640"/>
    </source>
</evidence>
<dbReference type="PATRIC" id="fig|1265313.6.peg.1890"/>
<evidence type="ECO:0000256" key="2">
    <source>
        <dbReference type="ARBA" id="ARBA00022630"/>
    </source>
</evidence>
<dbReference type="NCBIfam" id="TIGR01244">
    <property type="entry name" value="TIGR01244 family sulfur transferase"/>
    <property type="match status" value="1"/>
</dbReference>
<accession>A0A095VPZ6</accession>
<gene>
    <name evidence="9" type="ORF">HRUBRA_01911</name>
</gene>
<organism evidence="9 10">
    <name type="scientific">Pseudohaliea rubra DSM 19751</name>
    <dbReference type="NCBI Taxonomy" id="1265313"/>
    <lineage>
        <taxon>Bacteria</taxon>
        <taxon>Pseudomonadati</taxon>
        <taxon>Pseudomonadota</taxon>
        <taxon>Gammaproteobacteria</taxon>
        <taxon>Cellvibrionales</taxon>
        <taxon>Halieaceae</taxon>
        <taxon>Pseudohaliea</taxon>
    </lineage>
</organism>
<dbReference type="OrthoDB" id="9802771at2"/>
<reference evidence="9 10" key="1">
    <citation type="journal article" date="2014" name="Genome Announc.">
        <title>Genome Sequence of Gammaproteobacterial Pseudohaliea rubra Type Strain DSM 19751, Isolated from Coastal Seawater of the Mediterranean Sea.</title>
        <authorList>
            <person name="Spring S."/>
            <person name="Fiebig A."/>
            <person name="Riedel T."/>
            <person name="Goker M."/>
            <person name="Klenk H.P."/>
        </authorList>
    </citation>
    <scope>NUCLEOTIDE SEQUENCE [LARGE SCALE GENOMIC DNA]</scope>
    <source>
        <strain evidence="9 10">DSM 19751</strain>
    </source>
</reference>
<dbReference type="GO" id="GO:0070221">
    <property type="term" value="P:sulfide oxidation, using sulfide:quinone oxidoreductase"/>
    <property type="evidence" value="ECO:0007669"/>
    <property type="project" value="TreeGrafter"/>
</dbReference>
<evidence type="ECO:0000256" key="1">
    <source>
        <dbReference type="ARBA" id="ARBA00001974"/>
    </source>
</evidence>
<dbReference type="GO" id="GO:0071949">
    <property type="term" value="F:FAD binding"/>
    <property type="evidence" value="ECO:0007669"/>
    <property type="project" value="TreeGrafter"/>
</dbReference>
<dbReference type="FunFam" id="3.50.50.60:FF:000034">
    <property type="entry name" value="sulfide:quinone oxidoreductase, mitochondrial"/>
    <property type="match status" value="1"/>
</dbReference>
<dbReference type="RefSeq" id="WP_035513485.1">
    <property type="nucleotide sequence ID" value="NZ_KN234745.1"/>
</dbReference>
<dbReference type="Gene3D" id="3.90.190.10">
    <property type="entry name" value="Protein tyrosine phosphatase superfamily"/>
    <property type="match status" value="1"/>
</dbReference>
<dbReference type="InterPro" id="IPR015904">
    <property type="entry name" value="Sulphide_quinone_reductase"/>
</dbReference>
<feature type="domain" description="Beta-lactamase hydrolase-like protein phosphatase-like" evidence="7">
    <location>
        <begin position="6"/>
        <end position="110"/>
    </location>
</feature>
<comment type="cofactor">
    <cofactor evidence="1">
        <name>FAD</name>
        <dbReference type="ChEBI" id="CHEBI:57692"/>
    </cofactor>
</comment>
<dbReference type="InterPro" id="IPR023753">
    <property type="entry name" value="FAD/NAD-binding_dom"/>
</dbReference>
<sequence length="565" mass="61435">MSVDIIRVSDEYAVSAQISAADIEAIVASGAKSLLCSRPDGEANDQPTFAELEAVAREAGLEVAHVPVISGKVNEKNVDDFLAVVERLEKPIHAYCRTGTRSMTLWTLYQRRLGVPDEELLTRASACGYDLSEVLAAKQKTRAAAGPGHRRDHYDIVIVGAGAAGIAVASSLMARTQDLAIAIIDPAAVHYYQPGWTMVGAGVFTQQETVKTTASLIPRGVTWIQAAVGDLEPDENRVLLEDARPVYYDRLIVAPGIKLDWNGIEGLVDTLGDNGVTSNYRFDLAPYTWELVSQLRSGRAVFTQPPMPIKCAGAPQKAVYMSADHWKRSGSLGAIDIAFYNAGQVLFGVKEYVPALMAYMEGYGVDLNFGKRLVRIDGPGQTAWFETQNADGGIIEESTAFDMIHVVPPQTAPDFVRGSPLADEAGWIDVDQNTLQHRRYANVWGLGDAMNAPNAKTAAAARMQAPIVANNLLQDLGKARGVAHYNGYGSCPLTVERGKIVLAEFGYGGKLLPSFPRWLINGEKPSRLAWILKEKILPPVYWKAMLRGREWMVEPERSKPGANAA</sequence>
<keyword evidence="2" id="KW-0285">Flavoprotein</keyword>
<keyword evidence="10" id="KW-1185">Reference proteome</keyword>
<dbReference type="InterPro" id="IPR005939">
    <property type="entry name" value="BLH_phosphatase-like"/>
</dbReference>
<name>A0A095VPZ6_9GAMM</name>